<evidence type="ECO:0000313" key="5">
    <source>
        <dbReference type="EMBL" id="EJZ05400.1"/>
    </source>
</evidence>
<dbReference type="PANTHER" id="PTHR33204">
    <property type="entry name" value="TRANSCRIPTIONAL REGULATOR, MARR FAMILY"/>
    <property type="match status" value="1"/>
</dbReference>
<accession>K0UKB6</accession>
<dbReference type="InterPro" id="IPR036388">
    <property type="entry name" value="WH-like_DNA-bd_sf"/>
</dbReference>
<name>K0UKB6_MYCVA</name>
<keyword evidence="6" id="KW-1185">Reference proteome</keyword>
<dbReference type="InterPro" id="IPR002577">
    <property type="entry name" value="HTH_HxlR"/>
</dbReference>
<keyword evidence="1" id="KW-0805">Transcription regulation</keyword>
<keyword evidence="3" id="KW-0804">Transcription</keyword>
<feature type="domain" description="HTH hxlR-type" evidence="4">
    <location>
        <begin position="11"/>
        <end position="109"/>
    </location>
</feature>
<dbReference type="Gene3D" id="1.10.10.10">
    <property type="entry name" value="Winged helix-like DNA-binding domain superfamily/Winged helix DNA-binding domain"/>
    <property type="match status" value="1"/>
</dbReference>
<dbReference type="RefSeq" id="WP_003933963.1">
    <property type="nucleotide sequence ID" value="NZ_JH814709.1"/>
</dbReference>
<reference evidence="5 6" key="1">
    <citation type="journal article" date="2012" name="J. Bacteriol.">
        <title>Complete Genome Sequence of Mycobacterium vaccae Type Strain ATCC 25954.</title>
        <authorList>
            <person name="Ho Y.S."/>
            <person name="Adroub S.A."/>
            <person name="Abadi M."/>
            <person name="Al Alwan B."/>
            <person name="Alkhateeb R."/>
            <person name="Gao G."/>
            <person name="Ragab A."/>
            <person name="Ali S."/>
            <person name="van Soolingen D."/>
            <person name="Bitter W."/>
            <person name="Pain A."/>
            <person name="Abdallah A.M."/>
        </authorList>
    </citation>
    <scope>NUCLEOTIDE SEQUENCE [LARGE SCALE GENOMIC DNA]</scope>
    <source>
        <strain evidence="5 6">ATCC 25954</strain>
    </source>
</reference>
<sequence length="160" mass="17826">MRHDDLAAEPCSILRPLALLGDRWTLVVLRQSFAGVRRFEDFQAGLGLSRAVLAERLQRLVDAGVLQRHAYRDDRRTRQEYRLTDKGRDLYPVLMALRAWGDKYLAPDGPFVEYRHRGCGGQTHTRLLCDACGDEITAADVQVGPGPGLAATLSDRPTPA</sequence>
<proteinExistence type="predicted"/>
<evidence type="ECO:0000256" key="3">
    <source>
        <dbReference type="ARBA" id="ARBA00023163"/>
    </source>
</evidence>
<dbReference type="Pfam" id="PF01638">
    <property type="entry name" value="HxlR"/>
    <property type="match status" value="1"/>
</dbReference>
<dbReference type="PROSITE" id="PS51118">
    <property type="entry name" value="HTH_HXLR"/>
    <property type="match status" value="1"/>
</dbReference>
<evidence type="ECO:0000313" key="6">
    <source>
        <dbReference type="Proteomes" id="UP000006072"/>
    </source>
</evidence>
<dbReference type="AlphaFoldDB" id="K0UKB6"/>
<evidence type="ECO:0000259" key="4">
    <source>
        <dbReference type="PROSITE" id="PS51118"/>
    </source>
</evidence>
<evidence type="ECO:0000256" key="1">
    <source>
        <dbReference type="ARBA" id="ARBA00023015"/>
    </source>
</evidence>
<dbReference type="GO" id="GO:0003677">
    <property type="term" value="F:DNA binding"/>
    <property type="evidence" value="ECO:0007669"/>
    <property type="project" value="UniProtKB-KW"/>
</dbReference>
<dbReference type="InterPro" id="IPR036390">
    <property type="entry name" value="WH_DNA-bd_sf"/>
</dbReference>
<dbReference type="HOGENOM" id="CLU_111585_0_0_11"/>
<dbReference type="SUPFAM" id="SSF46785">
    <property type="entry name" value="Winged helix' DNA-binding domain"/>
    <property type="match status" value="1"/>
</dbReference>
<comment type="caution">
    <text evidence="5">The sequence shown here is derived from an EMBL/GenBank/DDBJ whole genome shotgun (WGS) entry which is preliminary data.</text>
</comment>
<evidence type="ECO:0000256" key="2">
    <source>
        <dbReference type="ARBA" id="ARBA00023125"/>
    </source>
</evidence>
<dbReference type="EMBL" id="ALQA01000080">
    <property type="protein sequence ID" value="EJZ05400.1"/>
    <property type="molecule type" value="Genomic_DNA"/>
</dbReference>
<dbReference type="PATRIC" id="fig|1194972.3.peg.5019"/>
<dbReference type="eggNOG" id="COG1733">
    <property type="taxonomic scope" value="Bacteria"/>
</dbReference>
<keyword evidence="2" id="KW-0238">DNA-binding</keyword>
<organism evidence="5 6">
    <name type="scientific">Mycolicibacterium vaccae ATCC 25954</name>
    <dbReference type="NCBI Taxonomy" id="1194972"/>
    <lineage>
        <taxon>Bacteria</taxon>
        <taxon>Bacillati</taxon>
        <taxon>Actinomycetota</taxon>
        <taxon>Actinomycetes</taxon>
        <taxon>Mycobacteriales</taxon>
        <taxon>Mycobacteriaceae</taxon>
        <taxon>Mycolicibacterium</taxon>
    </lineage>
</organism>
<dbReference type="Proteomes" id="UP000006072">
    <property type="component" value="Unassembled WGS sequence"/>
</dbReference>
<dbReference type="PANTHER" id="PTHR33204:SF36">
    <property type="entry name" value="TRANSCRIPTIONAL REGULATORY PROTEIN"/>
    <property type="match status" value="1"/>
</dbReference>
<protein>
    <recommendedName>
        <fullName evidence="4">HTH hxlR-type domain-containing protein</fullName>
    </recommendedName>
</protein>
<gene>
    <name evidence="5" type="ORF">MVAC_25215</name>
</gene>